<evidence type="ECO:0000313" key="4">
    <source>
        <dbReference type="Proteomes" id="UP000663792"/>
    </source>
</evidence>
<evidence type="ECO:0000259" key="2">
    <source>
        <dbReference type="Pfam" id="PF00561"/>
    </source>
</evidence>
<dbReference type="InterPro" id="IPR000073">
    <property type="entry name" value="AB_hydrolase_1"/>
</dbReference>
<proteinExistence type="predicted"/>
<organism evidence="3 4">
    <name type="scientific">Nakamurella leprariae</name>
    <dbReference type="NCBI Taxonomy" id="2803911"/>
    <lineage>
        <taxon>Bacteria</taxon>
        <taxon>Bacillati</taxon>
        <taxon>Actinomycetota</taxon>
        <taxon>Actinomycetes</taxon>
        <taxon>Nakamurellales</taxon>
        <taxon>Nakamurellaceae</taxon>
        <taxon>Nakamurella</taxon>
    </lineage>
</organism>
<dbReference type="InterPro" id="IPR029058">
    <property type="entry name" value="AB_hydrolase_fold"/>
</dbReference>
<comment type="caution">
    <text evidence="3">The sequence shown here is derived from an EMBL/GenBank/DDBJ whole genome shotgun (WGS) entry which is preliminary data.</text>
</comment>
<dbReference type="EMBL" id="JAERWK010000023">
    <property type="protein sequence ID" value="MBM9469089.1"/>
    <property type="molecule type" value="Genomic_DNA"/>
</dbReference>
<dbReference type="Pfam" id="PF00561">
    <property type="entry name" value="Abhydrolase_1"/>
    <property type="match status" value="1"/>
</dbReference>
<accession>A0A939C371</accession>
<dbReference type="Proteomes" id="UP000663792">
    <property type="component" value="Unassembled WGS sequence"/>
</dbReference>
<feature type="region of interest" description="Disordered" evidence="1">
    <location>
        <begin position="1"/>
        <end position="23"/>
    </location>
</feature>
<reference evidence="3" key="1">
    <citation type="submission" date="2021-01" db="EMBL/GenBank/DDBJ databases">
        <title>YIM 132084 draft genome.</title>
        <authorList>
            <person name="An D."/>
        </authorList>
    </citation>
    <scope>NUCLEOTIDE SEQUENCE</scope>
    <source>
        <strain evidence="3">YIM 132084</strain>
    </source>
</reference>
<protein>
    <recommendedName>
        <fullName evidence="2">AB hydrolase-1 domain-containing protein</fullName>
    </recommendedName>
</protein>
<dbReference type="PANTHER" id="PTHR43798:SF33">
    <property type="entry name" value="HYDROLASE, PUTATIVE (AFU_ORTHOLOGUE AFUA_2G14860)-RELATED"/>
    <property type="match status" value="1"/>
</dbReference>
<keyword evidence="4" id="KW-1185">Reference proteome</keyword>
<dbReference type="Gene3D" id="3.40.50.1820">
    <property type="entry name" value="alpha/beta hydrolase"/>
    <property type="match status" value="1"/>
</dbReference>
<name>A0A939C371_9ACTN</name>
<dbReference type="AlphaFoldDB" id="A0A939C371"/>
<dbReference type="GO" id="GO:0016020">
    <property type="term" value="C:membrane"/>
    <property type="evidence" value="ECO:0007669"/>
    <property type="project" value="TreeGrafter"/>
</dbReference>
<gene>
    <name evidence="3" type="ORF">JL106_17520</name>
</gene>
<feature type="domain" description="AB hydrolase-1" evidence="2">
    <location>
        <begin position="106"/>
        <end position="298"/>
    </location>
</feature>
<evidence type="ECO:0000313" key="3">
    <source>
        <dbReference type="EMBL" id="MBM9469089.1"/>
    </source>
</evidence>
<dbReference type="SUPFAM" id="SSF53474">
    <property type="entry name" value="alpha/beta-Hydrolases"/>
    <property type="match status" value="1"/>
</dbReference>
<dbReference type="InterPro" id="IPR050266">
    <property type="entry name" value="AB_hydrolase_sf"/>
</dbReference>
<evidence type="ECO:0000256" key="1">
    <source>
        <dbReference type="SAM" id="MobiDB-lite"/>
    </source>
</evidence>
<sequence length="344" mass="36464">MSRRLASGGPAAPEFDLHGPDVQDAHTVRSDEDLLDSELLAMQRSDNTADHRDGALRLPDGRALAWAEFGNSRGLPTVFLPDVPSTRLAPSWLITDATGETALPHSLRILAVDRPGVGRSDALAPEATPQPAEDLRRMVETLAVGRVAVVGIGSGAVDALAFAARYPALAVSVTAVSPRLPGADRSPRRLRTLGRRARPVAGPLAAWLAAGTRDTDLTSPDAWERLLRRLDPSHRAALAARWRHPHFRAAVAADLAEHGMARVALRAVPAGDAAAVGPDPRTVRVPVQLWHGAQESGAMLAELRSLLETRPHWQLNVVPGGCASLGDWSPVLAGVARSFRAAAA</sequence>
<dbReference type="RefSeq" id="WP_205262050.1">
    <property type="nucleotide sequence ID" value="NZ_JAERWK010000023.1"/>
</dbReference>
<dbReference type="GO" id="GO:0003824">
    <property type="term" value="F:catalytic activity"/>
    <property type="evidence" value="ECO:0007669"/>
    <property type="project" value="UniProtKB-ARBA"/>
</dbReference>
<dbReference type="PANTHER" id="PTHR43798">
    <property type="entry name" value="MONOACYLGLYCEROL LIPASE"/>
    <property type="match status" value="1"/>
</dbReference>